<dbReference type="KEGG" id="mbe:MBM_08378"/>
<keyword evidence="1" id="KW-0812">Transmembrane</keyword>
<name>K1W905_MARBU</name>
<keyword evidence="1" id="KW-0472">Membrane</keyword>
<feature type="transmembrane region" description="Helical" evidence="1">
    <location>
        <begin position="24"/>
        <end position="45"/>
    </location>
</feature>
<sequence>MQFLFKSVLLRGGTRPRPFKKNPFFALAIAIAAVAAAAAAILRILTFEASLFLLDLFIKRLLILTTVKALKCIKCINNKIISRFNKDYYNCDTSVIRCLRCAKSSYSNCTAAFAAANTAFDNFLALDAALLRSAASSPSGLANGSRGFKSSPDGLAGFAFALKTFNLNIAFIKLNSFIAVNRSPVTRSASGISLFPLALALAALIALVASAASVALIIVALFALIVALAAFTAAPAVAITLAKRRAKYMRAIKASRLTRERLINLKA</sequence>
<evidence type="ECO:0000313" key="2">
    <source>
        <dbReference type="EMBL" id="EKD13660.1"/>
    </source>
</evidence>
<evidence type="ECO:0000256" key="1">
    <source>
        <dbReference type="SAM" id="Phobius"/>
    </source>
</evidence>
<dbReference type="Proteomes" id="UP000006753">
    <property type="component" value="Unassembled WGS sequence"/>
</dbReference>
<evidence type="ECO:0000313" key="3">
    <source>
        <dbReference type="Proteomes" id="UP000006753"/>
    </source>
</evidence>
<reference evidence="2 3" key="1">
    <citation type="journal article" date="2012" name="BMC Genomics">
        <title>Sequencing the genome of Marssonina brunnea reveals fungus-poplar co-evolution.</title>
        <authorList>
            <person name="Zhu S."/>
            <person name="Cao Y.-Z."/>
            <person name="Jiang C."/>
            <person name="Tan B.-Y."/>
            <person name="Wang Z."/>
            <person name="Feng S."/>
            <person name="Zhang L."/>
            <person name="Su X.-H."/>
            <person name="Brejova B."/>
            <person name="Vinar T."/>
            <person name="Xu M."/>
            <person name="Wang M.-X."/>
            <person name="Zhang S.-G."/>
            <person name="Huang M.-R."/>
            <person name="Wu R."/>
            <person name="Zhou Y."/>
        </authorList>
    </citation>
    <scope>NUCLEOTIDE SEQUENCE [LARGE SCALE GENOMIC DNA]</scope>
    <source>
        <strain evidence="2 3">MB_m1</strain>
    </source>
</reference>
<keyword evidence="3" id="KW-1185">Reference proteome</keyword>
<dbReference type="InParanoid" id="K1W905"/>
<proteinExistence type="predicted"/>
<feature type="transmembrane region" description="Helical" evidence="1">
    <location>
        <begin position="215"/>
        <end position="242"/>
    </location>
</feature>
<dbReference type="HOGENOM" id="CLU_077722_0_0_1"/>
<dbReference type="EMBL" id="JH921449">
    <property type="protein sequence ID" value="EKD13660.1"/>
    <property type="molecule type" value="Genomic_DNA"/>
</dbReference>
<organism evidence="2 3">
    <name type="scientific">Marssonina brunnea f. sp. multigermtubi (strain MB_m1)</name>
    <name type="common">Marssonina leaf spot fungus</name>
    <dbReference type="NCBI Taxonomy" id="1072389"/>
    <lineage>
        <taxon>Eukaryota</taxon>
        <taxon>Fungi</taxon>
        <taxon>Dikarya</taxon>
        <taxon>Ascomycota</taxon>
        <taxon>Pezizomycotina</taxon>
        <taxon>Leotiomycetes</taxon>
        <taxon>Helotiales</taxon>
        <taxon>Drepanopezizaceae</taxon>
        <taxon>Drepanopeziza</taxon>
    </lineage>
</organism>
<dbReference type="AlphaFoldDB" id="K1W905"/>
<accession>K1W905</accession>
<keyword evidence="1" id="KW-1133">Transmembrane helix</keyword>
<feature type="transmembrane region" description="Helical" evidence="1">
    <location>
        <begin position="191"/>
        <end position="209"/>
    </location>
</feature>
<protein>
    <submittedName>
        <fullName evidence="2">Uncharacterized protein</fullName>
    </submittedName>
</protein>
<gene>
    <name evidence="2" type="ORF">MBM_08378</name>
</gene>